<evidence type="ECO:0000313" key="3">
    <source>
        <dbReference type="Proteomes" id="UP000000305"/>
    </source>
</evidence>
<reference evidence="2 3" key="1">
    <citation type="journal article" date="2011" name="Science">
        <title>The ecoresponsive genome of Daphnia pulex.</title>
        <authorList>
            <person name="Colbourne J.K."/>
            <person name="Pfrender M.E."/>
            <person name="Gilbert D."/>
            <person name="Thomas W.K."/>
            <person name="Tucker A."/>
            <person name="Oakley T.H."/>
            <person name="Tokishita S."/>
            <person name="Aerts A."/>
            <person name="Arnold G.J."/>
            <person name="Basu M.K."/>
            <person name="Bauer D.J."/>
            <person name="Caceres C.E."/>
            <person name="Carmel L."/>
            <person name="Casola C."/>
            <person name="Choi J.H."/>
            <person name="Detter J.C."/>
            <person name="Dong Q."/>
            <person name="Dusheyko S."/>
            <person name="Eads B.D."/>
            <person name="Frohlich T."/>
            <person name="Geiler-Samerotte K.A."/>
            <person name="Gerlach D."/>
            <person name="Hatcher P."/>
            <person name="Jogdeo S."/>
            <person name="Krijgsveld J."/>
            <person name="Kriventseva E.V."/>
            <person name="Kultz D."/>
            <person name="Laforsch C."/>
            <person name="Lindquist E."/>
            <person name="Lopez J."/>
            <person name="Manak J.R."/>
            <person name="Muller J."/>
            <person name="Pangilinan J."/>
            <person name="Patwardhan R.P."/>
            <person name="Pitluck S."/>
            <person name="Pritham E.J."/>
            <person name="Rechtsteiner A."/>
            <person name="Rho M."/>
            <person name="Rogozin I.B."/>
            <person name="Sakarya O."/>
            <person name="Salamov A."/>
            <person name="Schaack S."/>
            <person name="Shapiro H."/>
            <person name="Shiga Y."/>
            <person name="Skalitzky C."/>
            <person name="Smith Z."/>
            <person name="Souvorov A."/>
            <person name="Sung W."/>
            <person name="Tang Z."/>
            <person name="Tsuchiya D."/>
            <person name="Tu H."/>
            <person name="Vos H."/>
            <person name="Wang M."/>
            <person name="Wolf Y.I."/>
            <person name="Yamagata H."/>
            <person name="Yamada T."/>
            <person name="Ye Y."/>
            <person name="Shaw J.R."/>
            <person name="Andrews J."/>
            <person name="Crease T.J."/>
            <person name="Tang H."/>
            <person name="Lucas S.M."/>
            <person name="Robertson H.M."/>
            <person name="Bork P."/>
            <person name="Koonin E.V."/>
            <person name="Zdobnov E.M."/>
            <person name="Grigoriev I.V."/>
            <person name="Lynch M."/>
            <person name="Boore J.L."/>
        </authorList>
    </citation>
    <scope>NUCLEOTIDE SEQUENCE [LARGE SCALE GENOMIC DNA]</scope>
</reference>
<keyword evidence="3" id="KW-1185">Reference proteome</keyword>
<proteinExistence type="predicted"/>
<protein>
    <submittedName>
        <fullName evidence="2">Uncharacterized protein</fullName>
    </submittedName>
</protein>
<organism evidence="2 3">
    <name type="scientific">Daphnia pulex</name>
    <name type="common">Water flea</name>
    <dbReference type="NCBI Taxonomy" id="6669"/>
    <lineage>
        <taxon>Eukaryota</taxon>
        <taxon>Metazoa</taxon>
        <taxon>Ecdysozoa</taxon>
        <taxon>Arthropoda</taxon>
        <taxon>Crustacea</taxon>
        <taxon>Branchiopoda</taxon>
        <taxon>Diplostraca</taxon>
        <taxon>Cladocera</taxon>
        <taxon>Anomopoda</taxon>
        <taxon>Daphniidae</taxon>
        <taxon>Daphnia</taxon>
    </lineage>
</organism>
<dbReference type="KEGG" id="dpx:DAPPUDRAFT_337585"/>
<accession>E9I1V2</accession>
<gene>
    <name evidence="2" type="ORF">DAPPUDRAFT_337585</name>
</gene>
<dbReference type="HOGENOM" id="CLU_3034463_0_0_1"/>
<sequence length="55" mass="6335">MAVLVDSATTEWPSENTEKHSITELQPLDNRDYQYVSDTCFLPLDYLHYLGVAED</sequence>
<name>E9I1V2_DAPPU</name>
<dbReference type="Proteomes" id="UP000000305">
    <property type="component" value="Unassembled WGS sequence"/>
</dbReference>
<evidence type="ECO:0000256" key="1">
    <source>
        <dbReference type="SAM" id="MobiDB-lite"/>
    </source>
</evidence>
<feature type="region of interest" description="Disordered" evidence="1">
    <location>
        <begin position="1"/>
        <end position="21"/>
    </location>
</feature>
<evidence type="ECO:0000313" key="2">
    <source>
        <dbReference type="EMBL" id="EFX62028.1"/>
    </source>
</evidence>
<dbReference type="AlphaFoldDB" id="E9I1V2"/>
<dbReference type="EMBL" id="GL733885">
    <property type="protein sequence ID" value="EFX62028.1"/>
    <property type="molecule type" value="Genomic_DNA"/>
</dbReference>
<dbReference type="InParanoid" id="E9I1V2"/>